<dbReference type="EMBL" id="JDRY01000079">
    <property type="protein sequence ID" value="KGM96362.1"/>
    <property type="molecule type" value="Genomic_DNA"/>
</dbReference>
<feature type="transmembrane region" description="Helical" evidence="1">
    <location>
        <begin position="69"/>
        <end position="90"/>
    </location>
</feature>
<reference evidence="2 3" key="1">
    <citation type="submission" date="2014-01" db="EMBL/GenBank/DDBJ databases">
        <title>Plasmidome dynamics in the species complex Clostridium novyi sensu lato converts strains of independent lineages into distinctly different pathogens.</title>
        <authorList>
            <person name="Skarin H."/>
            <person name="Segerman B."/>
        </authorList>
    </citation>
    <scope>NUCLEOTIDE SEQUENCE [LARGE SCALE GENOMIC DNA]</scope>
    <source>
        <strain evidence="2 3">DC5</strain>
    </source>
</reference>
<feature type="transmembrane region" description="Helical" evidence="1">
    <location>
        <begin position="235"/>
        <end position="260"/>
    </location>
</feature>
<organism evidence="2 3">
    <name type="scientific">Clostridium botulinum C/D str. DC5</name>
    <dbReference type="NCBI Taxonomy" id="1443128"/>
    <lineage>
        <taxon>Bacteria</taxon>
        <taxon>Bacillati</taxon>
        <taxon>Bacillota</taxon>
        <taxon>Clostridia</taxon>
        <taxon>Eubacteriales</taxon>
        <taxon>Clostridiaceae</taxon>
        <taxon>Clostridium</taxon>
    </lineage>
</organism>
<sequence length="276" mass="31536">MTKRSNILLNLARLDFCKNIFSYKWIPIISSLFIVSIWTIHDVLYKSSNIKKPFNKIDVLFNILTEQHFVIYFYTPIIIYLMILAITSSFNSSSLIRIGSTTKWIISKIIIIYIISIIFVMLQFIVAFISSLQIPYNGTWSTFAQSFALLPKNIVVTYESPIIALICSLILLILGFGTLGVIILISFVCFGRRKLMLLPVILAWALTIFGLNPVIDIPNYLNYLSYGTNVSLPNSMYYSSNGFIISLLVFIFFNLILILISNFRLRNCDLNSGDKK</sequence>
<gene>
    <name evidence="2" type="ORF">Z955_13180</name>
</gene>
<keyword evidence="1" id="KW-0472">Membrane</keyword>
<dbReference type="Proteomes" id="UP000030014">
    <property type="component" value="Unassembled WGS sequence"/>
</dbReference>
<feature type="transmembrane region" description="Helical" evidence="1">
    <location>
        <begin position="162"/>
        <end position="188"/>
    </location>
</feature>
<feature type="transmembrane region" description="Helical" evidence="1">
    <location>
        <begin position="110"/>
        <end position="134"/>
    </location>
</feature>
<comment type="caution">
    <text evidence="2">The sequence shown here is derived from an EMBL/GenBank/DDBJ whole genome shotgun (WGS) entry which is preliminary data.</text>
</comment>
<dbReference type="RefSeq" id="WP_039258444.1">
    <property type="nucleotide sequence ID" value="NZ_JDRY01000079.1"/>
</dbReference>
<proteinExistence type="predicted"/>
<evidence type="ECO:0000313" key="2">
    <source>
        <dbReference type="EMBL" id="KGM96362.1"/>
    </source>
</evidence>
<keyword evidence="1" id="KW-0812">Transmembrane</keyword>
<evidence type="ECO:0000313" key="3">
    <source>
        <dbReference type="Proteomes" id="UP000030014"/>
    </source>
</evidence>
<name>A0A0A0I694_CLOBO</name>
<evidence type="ECO:0000256" key="1">
    <source>
        <dbReference type="SAM" id="Phobius"/>
    </source>
</evidence>
<dbReference type="AlphaFoldDB" id="A0A0A0I694"/>
<accession>A0A0A0I694</accession>
<protein>
    <submittedName>
        <fullName evidence="2">Membrane protein</fullName>
    </submittedName>
</protein>
<keyword evidence="1" id="KW-1133">Transmembrane helix</keyword>
<feature type="transmembrane region" description="Helical" evidence="1">
    <location>
        <begin position="21"/>
        <end position="40"/>
    </location>
</feature>
<feature type="transmembrane region" description="Helical" evidence="1">
    <location>
        <begin position="195"/>
        <end position="215"/>
    </location>
</feature>